<dbReference type="Gene3D" id="3.20.20.70">
    <property type="entry name" value="Aldolase class I"/>
    <property type="match status" value="1"/>
</dbReference>
<protein>
    <submittedName>
        <fullName evidence="2">FMN-linked oxidoreductase</fullName>
    </submittedName>
</protein>
<dbReference type="GO" id="GO:0010181">
    <property type="term" value="F:FMN binding"/>
    <property type="evidence" value="ECO:0007669"/>
    <property type="project" value="InterPro"/>
</dbReference>
<dbReference type="GO" id="GO:0016491">
    <property type="term" value="F:oxidoreductase activity"/>
    <property type="evidence" value="ECO:0007669"/>
    <property type="project" value="InterPro"/>
</dbReference>
<dbReference type="PANTHER" id="PTHR22893:SF91">
    <property type="entry name" value="NADPH DEHYDROGENASE 2-RELATED"/>
    <property type="match status" value="1"/>
</dbReference>
<dbReference type="InParanoid" id="A0A1Y2G037"/>
<dbReference type="STRING" id="106004.A0A1Y2G037"/>
<dbReference type="FunCoup" id="A0A1Y2G037">
    <property type="interactions" value="232"/>
</dbReference>
<dbReference type="PANTHER" id="PTHR22893">
    <property type="entry name" value="NADH OXIDOREDUCTASE-RELATED"/>
    <property type="match status" value="1"/>
</dbReference>
<feature type="domain" description="NADH:flavin oxidoreductase/NADH oxidase N-terminal" evidence="1">
    <location>
        <begin position="7"/>
        <end position="341"/>
    </location>
</feature>
<dbReference type="SUPFAM" id="SSF51395">
    <property type="entry name" value="FMN-linked oxidoreductases"/>
    <property type="match status" value="1"/>
</dbReference>
<reference evidence="2 3" key="1">
    <citation type="submission" date="2016-07" db="EMBL/GenBank/DDBJ databases">
        <title>Pervasive Adenine N6-methylation of Active Genes in Fungi.</title>
        <authorList>
            <consortium name="DOE Joint Genome Institute"/>
            <person name="Mondo S.J."/>
            <person name="Dannebaum R.O."/>
            <person name="Kuo R.C."/>
            <person name="Labutti K."/>
            <person name="Haridas S."/>
            <person name="Kuo A."/>
            <person name="Salamov A."/>
            <person name="Ahrendt S.R."/>
            <person name="Lipzen A."/>
            <person name="Sullivan W."/>
            <person name="Andreopoulos W.B."/>
            <person name="Clum A."/>
            <person name="Lindquist E."/>
            <person name="Daum C."/>
            <person name="Ramamoorthy G.K."/>
            <person name="Gryganskyi A."/>
            <person name="Culley D."/>
            <person name="Magnuson J.K."/>
            <person name="James T.Y."/>
            <person name="O'Malley M.A."/>
            <person name="Stajich J.E."/>
            <person name="Spatafora J.W."/>
            <person name="Visel A."/>
            <person name="Grigoriev I.V."/>
        </authorList>
    </citation>
    <scope>NUCLEOTIDE SEQUENCE [LARGE SCALE GENOMIC DNA]</scope>
    <source>
        <strain evidence="2 3">62-1032</strain>
    </source>
</reference>
<dbReference type="InterPro" id="IPR013785">
    <property type="entry name" value="Aldolase_TIM"/>
</dbReference>
<evidence type="ECO:0000313" key="3">
    <source>
        <dbReference type="Proteomes" id="UP000193467"/>
    </source>
</evidence>
<proteinExistence type="predicted"/>
<accession>A0A1Y2G037</accession>
<organism evidence="2 3">
    <name type="scientific">Leucosporidium creatinivorum</name>
    <dbReference type="NCBI Taxonomy" id="106004"/>
    <lineage>
        <taxon>Eukaryota</taxon>
        <taxon>Fungi</taxon>
        <taxon>Dikarya</taxon>
        <taxon>Basidiomycota</taxon>
        <taxon>Pucciniomycotina</taxon>
        <taxon>Microbotryomycetes</taxon>
        <taxon>Leucosporidiales</taxon>
        <taxon>Leucosporidium</taxon>
    </lineage>
</organism>
<dbReference type="Pfam" id="PF00724">
    <property type="entry name" value="Oxidored_FMN"/>
    <property type="match status" value="1"/>
</dbReference>
<dbReference type="CDD" id="cd02933">
    <property type="entry name" value="OYE_like_FMN"/>
    <property type="match status" value="1"/>
</dbReference>
<evidence type="ECO:0000313" key="2">
    <source>
        <dbReference type="EMBL" id="ORY88993.1"/>
    </source>
</evidence>
<dbReference type="AlphaFoldDB" id="A0A1Y2G037"/>
<name>A0A1Y2G037_9BASI</name>
<gene>
    <name evidence="2" type="ORF">BCR35DRAFT_190123</name>
</gene>
<dbReference type="InterPro" id="IPR045247">
    <property type="entry name" value="Oye-like"/>
</dbReference>
<evidence type="ECO:0000259" key="1">
    <source>
        <dbReference type="Pfam" id="PF00724"/>
    </source>
</evidence>
<dbReference type="EMBL" id="MCGR01000007">
    <property type="protein sequence ID" value="ORY88993.1"/>
    <property type="molecule type" value="Genomic_DNA"/>
</dbReference>
<comment type="caution">
    <text evidence="2">The sequence shown here is derived from an EMBL/GenBank/DDBJ whole genome shotgun (WGS) entry which is preliminary data.</text>
</comment>
<sequence>MSSSSALFQPLKVGDITLQHRLVMAPMTRLRANEAGVLGDEAVTYYSQRSATPGTLIISEGTYVSPESGGFPNGPAIYSPEQVAAFKKVVDVVHAQNSFFFIQLFGFGRGALPSVLENAPGGPFPVVGPSAIPLTGRPIPHPLTREEIQGFIQSGVKAALNSISGAGADGVEVHVGNGYLLHQFIDTNANQRTDEYGGSVENRARLPLEVVDAFVAAVGAEKVGVRVTPYNDYQEVKMDLANTIETYSYFFSEIKRRHPNLAYFAALESRTVQNEDVEAPKDETLDFLYDLVTPTPFFYGGGFTPELANETAETKPNSAIQVGRPWTSNPDLVERFKQRLSLTNYDRSTFYTPGPVGYIDWPTAQLSEVLVEA</sequence>
<keyword evidence="3" id="KW-1185">Reference proteome</keyword>
<dbReference type="Proteomes" id="UP000193467">
    <property type="component" value="Unassembled WGS sequence"/>
</dbReference>
<dbReference type="InterPro" id="IPR001155">
    <property type="entry name" value="OxRdtase_FMN_N"/>
</dbReference>
<dbReference type="OrthoDB" id="276546at2759"/>